<accession>A0A412N924</accession>
<dbReference type="Proteomes" id="UP000285159">
    <property type="component" value="Unassembled WGS sequence"/>
</dbReference>
<reference evidence="2 3" key="1">
    <citation type="submission" date="2018-08" db="EMBL/GenBank/DDBJ databases">
        <title>A genome reference for cultivated species of the human gut microbiota.</title>
        <authorList>
            <person name="Zou Y."/>
            <person name="Xue W."/>
            <person name="Luo G."/>
        </authorList>
    </citation>
    <scope>NUCLEOTIDE SEQUENCE [LARGE SCALE GENOMIC DNA]</scope>
    <source>
        <strain evidence="2 3">AF19-1AC</strain>
    </source>
</reference>
<dbReference type="InterPro" id="IPR012334">
    <property type="entry name" value="Pectin_lyas_fold"/>
</dbReference>
<comment type="caution">
    <text evidence="2">The sequence shown here is derived from an EMBL/GenBank/DDBJ whole genome shotgun (WGS) entry which is preliminary data.</text>
</comment>
<proteinExistence type="predicted"/>
<evidence type="ECO:0008006" key="4">
    <source>
        <dbReference type="Google" id="ProtNLM"/>
    </source>
</evidence>
<sequence>MRLLTTITFFCITMMITCTAQSSYTPLDMNDPVYYKGNHIIYRENKIELGPKAIYIDCQLDEQTITHNPYVFNNFNKAMEHLTPGTEKAPMTVYIAPGVYWIDDPDDPAIRYPKAGDSCPFGIEIHCQWLKLQGLNANPRNVVLAVARGQSQGAYGNFTMMKYVGDGLNINDMTLGNFCNIDLEFPLKPKWGRKKRMNAITQAQLVFAYGDKHVCRNVHFLSRLNLGIFWCAKRTFYHHCYFEMTDDSMGDTGVYLECKMKFFSSMPWGSTQRIGGMVLLNCDLQTLCKEQQLISKTNCGPASLIDVRYHSPYSPYLGWIPERDTNLRFYQSNITMNGKQVWLEEKKKDLTKDITNKRVLEAYRIIDGKDTIYNTYNLLCGNDDWDPMNIKPRIVSIESKLGRSLHHIPIHLMLQAESDTLTTGQASTTMIATMYRMSGYKAAMQPLIWEYDHTLLKMEGDNSQKMVTSISMRDSTCATTVNVKTEDGLVAAYKLIVKPQEMPAPSFKSQPSLKINKKGLISLNYQLNLPEKRYDCSEVCWYKCTSSSGDNAILVKVNHRNNPQLTYQLTANDAGYYIMAAVTPKHQTSLKGEVARAVIRPRYIPNQDYSYETDFTDFPIQQQYQIKNGFWTVDGYHPKDIEYYKWEVDSIQNWIYTTHKGQTGLMNVARGARLRFTPIQGTYMNMSIDLKVSPLKTAGQGFGSATGQYMDVCLKFDTKTLTGYGLRIIRTTKYSDAVDFYFVKYNNGKIKQISKEISAICYQAPCYIKVENRGKQLIADIRTDYHMKADDPRAHNVHITAEMDTCTPLGGFAIQHTGSGWDNASCLQHLKINWKK</sequence>
<evidence type="ECO:0000256" key="1">
    <source>
        <dbReference type="SAM" id="SignalP"/>
    </source>
</evidence>
<protein>
    <recommendedName>
        <fullName evidence="4">Pectate lyase superfamily protein domain-containing protein</fullName>
    </recommendedName>
</protein>
<evidence type="ECO:0000313" key="3">
    <source>
        <dbReference type="Proteomes" id="UP000285159"/>
    </source>
</evidence>
<dbReference type="AlphaFoldDB" id="A0A412N924"/>
<feature type="signal peptide" evidence="1">
    <location>
        <begin position="1"/>
        <end position="20"/>
    </location>
</feature>
<evidence type="ECO:0000313" key="2">
    <source>
        <dbReference type="EMBL" id="RGT34941.1"/>
    </source>
</evidence>
<dbReference type="EMBL" id="QRWP01000002">
    <property type="protein sequence ID" value="RGT34941.1"/>
    <property type="molecule type" value="Genomic_DNA"/>
</dbReference>
<keyword evidence="1" id="KW-0732">Signal</keyword>
<gene>
    <name evidence="2" type="ORF">DWX38_03135</name>
</gene>
<organism evidence="2 3">
    <name type="scientific">Bacteroides clarus</name>
    <dbReference type="NCBI Taxonomy" id="626929"/>
    <lineage>
        <taxon>Bacteria</taxon>
        <taxon>Pseudomonadati</taxon>
        <taxon>Bacteroidota</taxon>
        <taxon>Bacteroidia</taxon>
        <taxon>Bacteroidales</taxon>
        <taxon>Bacteroidaceae</taxon>
        <taxon>Bacteroides</taxon>
    </lineage>
</organism>
<dbReference type="Gene3D" id="2.160.20.10">
    <property type="entry name" value="Single-stranded right-handed beta-helix, Pectin lyase-like"/>
    <property type="match status" value="1"/>
</dbReference>
<feature type="chain" id="PRO_5019020873" description="Pectate lyase superfamily protein domain-containing protein" evidence="1">
    <location>
        <begin position="21"/>
        <end position="836"/>
    </location>
</feature>
<name>A0A412N924_9BACE</name>